<evidence type="ECO:0000256" key="5">
    <source>
        <dbReference type="ARBA" id="ARBA00022695"/>
    </source>
</evidence>
<evidence type="ECO:0000256" key="3">
    <source>
        <dbReference type="ARBA" id="ARBA00022515"/>
    </source>
</evidence>
<dbReference type="GO" id="GO:1990077">
    <property type="term" value="C:primosome complex"/>
    <property type="evidence" value="ECO:0007669"/>
    <property type="project" value="UniProtKB-KW"/>
</dbReference>
<dbReference type="Proteomes" id="UP000185779">
    <property type="component" value="Unassembled WGS sequence"/>
</dbReference>
<dbReference type="GO" id="GO:0003899">
    <property type="term" value="F:DNA-directed RNA polymerase activity"/>
    <property type="evidence" value="ECO:0007669"/>
    <property type="project" value="UniProtKB-UniRule"/>
</dbReference>
<comment type="similarity">
    <text evidence="1 11 12">Belongs to the eukaryotic-type primase small subunit family.</text>
</comment>
<evidence type="ECO:0000256" key="1">
    <source>
        <dbReference type="ARBA" id="ARBA00009762"/>
    </source>
</evidence>
<reference evidence="14" key="2">
    <citation type="journal article" date="2020" name="mSystems">
        <title>Genome- and Community-Level Interaction Insights into Carbon Utilization and Element Cycling Functions of Hydrothermarchaeota in Hydrothermal Sediment.</title>
        <authorList>
            <person name="Zhou Z."/>
            <person name="Liu Y."/>
            <person name="Xu W."/>
            <person name="Pan J."/>
            <person name="Luo Z.H."/>
            <person name="Li M."/>
        </authorList>
    </citation>
    <scope>NUCLEOTIDE SEQUENCE [LARGE SCALE GENOMIC DNA]</scope>
    <source>
        <strain evidence="14">HyVt-386</strain>
    </source>
</reference>
<keyword evidence="6 11" id="KW-0235">DNA replication</keyword>
<dbReference type="InterPro" id="IPR023639">
    <property type="entry name" value="DNA_primase_ssu_PriS"/>
</dbReference>
<dbReference type="InterPro" id="IPR014052">
    <property type="entry name" value="DNA_primase_ssu_euk/arc"/>
</dbReference>
<evidence type="ECO:0000256" key="9">
    <source>
        <dbReference type="ARBA" id="ARBA00023163"/>
    </source>
</evidence>
<evidence type="ECO:0000256" key="8">
    <source>
        <dbReference type="ARBA" id="ARBA00022842"/>
    </source>
</evidence>
<keyword evidence="4 11" id="KW-0808">Transferase</keyword>
<evidence type="ECO:0000256" key="2">
    <source>
        <dbReference type="ARBA" id="ARBA00022478"/>
    </source>
</evidence>
<evidence type="ECO:0000256" key="12">
    <source>
        <dbReference type="RuleBase" id="RU003514"/>
    </source>
</evidence>
<keyword evidence="2 11" id="KW-0240">DNA-directed RNA polymerase</keyword>
<dbReference type="HAMAP" id="MF_00700">
    <property type="entry name" value="DNA_primase_sml_arc"/>
    <property type="match status" value="1"/>
</dbReference>
<feature type="active site" evidence="11">
    <location>
        <position position="95"/>
    </location>
</feature>
<keyword evidence="8 11" id="KW-0460">Magnesium</keyword>
<comment type="function">
    <text evidence="13">RNA polymerase that catalyzes the synthesis of short RNA molecules used as primers for DNA polymerase during DNA replication.</text>
</comment>
<keyword evidence="7 11" id="KW-0479">Metal-binding</keyword>
<evidence type="ECO:0000313" key="16">
    <source>
        <dbReference type="Proteomes" id="UP000185779"/>
    </source>
</evidence>
<evidence type="ECO:0000313" key="15">
    <source>
        <dbReference type="EMBL" id="OFV66076.1"/>
    </source>
</evidence>
<proteinExistence type="inferred from homology"/>
<dbReference type="Pfam" id="PF01896">
    <property type="entry name" value="DNA_primase_S"/>
    <property type="match status" value="1"/>
</dbReference>
<dbReference type="EMBL" id="LYOR01000004">
    <property type="protein sequence ID" value="OFV66076.1"/>
    <property type="molecule type" value="Genomic_DNA"/>
</dbReference>
<dbReference type="Proteomes" id="UP000885936">
    <property type="component" value="Unassembled WGS sequence"/>
</dbReference>
<evidence type="ECO:0000256" key="6">
    <source>
        <dbReference type="ARBA" id="ARBA00022705"/>
    </source>
</evidence>
<keyword evidence="3 11" id="KW-0639">Primosome</keyword>
<evidence type="ECO:0000256" key="4">
    <source>
        <dbReference type="ARBA" id="ARBA00022679"/>
    </source>
</evidence>
<dbReference type="CDD" id="cd04860">
    <property type="entry name" value="AE_Prim_S"/>
    <property type="match status" value="1"/>
</dbReference>
<dbReference type="PATRIC" id="fig|1839936.3.peg.1022"/>
<keyword evidence="9 11" id="KW-0804">Transcription</keyword>
<evidence type="ECO:0000256" key="11">
    <source>
        <dbReference type="HAMAP-Rule" id="MF_00700"/>
    </source>
</evidence>
<comment type="cofactor">
    <cofactor evidence="11">
        <name>Mg(2+)</name>
        <dbReference type="ChEBI" id="CHEBI:18420"/>
    </cofactor>
    <cofactor evidence="11">
        <name>Mn(2+)</name>
        <dbReference type="ChEBI" id="CHEBI:29035"/>
    </cofactor>
</comment>
<dbReference type="AlphaFoldDB" id="A0A1F2P605"/>
<evidence type="ECO:0000313" key="14">
    <source>
        <dbReference type="EMBL" id="HEC56446.1"/>
    </source>
</evidence>
<dbReference type="SUPFAM" id="SSF56747">
    <property type="entry name" value="Prim-pol domain"/>
    <property type="match status" value="1"/>
</dbReference>
<dbReference type="NCBIfam" id="TIGR00335">
    <property type="entry name" value="primase_sml"/>
    <property type="match status" value="1"/>
</dbReference>
<comment type="subunit">
    <text evidence="11">Heterodimer of a small subunit (PriS) and a large subunit (PriL).</text>
</comment>
<dbReference type="EMBL" id="DRIE01000013">
    <property type="protein sequence ID" value="HEC56446.1"/>
    <property type="molecule type" value="Genomic_DNA"/>
</dbReference>
<keyword evidence="16" id="KW-1185">Reference proteome</keyword>
<dbReference type="GO" id="GO:0046872">
    <property type="term" value="F:metal ion binding"/>
    <property type="evidence" value="ECO:0007669"/>
    <property type="project" value="UniProtKB-KW"/>
</dbReference>
<dbReference type="GO" id="GO:0000428">
    <property type="term" value="C:DNA-directed RNA polymerase complex"/>
    <property type="evidence" value="ECO:0007669"/>
    <property type="project" value="UniProtKB-KW"/>
</dbReference>
<protein>
    <recommendedName>
        <fullName evidence="11">DNA primase small subunit PriS</fullName>
        <ecNumber evidence="11">2.7.7.-</ecNumber>
    </recommendedName>
</protein>
<evidence type="ECO:0000256" key="10">
    <source>
        <dbReference type="ARBA" id="ARBA00023211"/>
    </source>
</evidence>
<evidence type="ECO:0000256" key="13">
    <source>
        <dbReference type="RuleBase" id="RU004224"/>
    </source>
</evidence>
<dbReference type="PANTHER" id="PTHR10536">
    <property type="entry name" value="DNA PRIMASE SMALL SUBUNIT"/>
    <property type="match status" value="1"/>
</dbReference>
<feature type="active site" evidence="11">
    <location>
        <position position="296"/>
    </location>
</feature>
<dbReference type="STRING" id="1839936.SBU_001013"/>
<sequence>MDERTRAFVKSIFRAYYRREDIKMPLKFDRREWGFMPFEEGRMHRHKAFRTKRDVIEYLRDEVPRHVYYSSAVYTDPSAPKMAEKGWEGAELIFDLDADHLQIKAGSYEEMLDAVKKETIKLLRFLEDDFGFSQDDIEIAFSGGRGYHVHVYHPKVWKLTSPERREIVDYITARGLDLDRIFRPKYSIVGDSGEGGTKDAKLTKIIHTSSWGERIHQGLVEFMEELSEMEEDEAIEYLSGIKGLGKKRAKKLLEVAKDKTQVNAIKDGNIIAKKIPTPIWRYIIEGRMRVELGEVDEPVTADIKRLIRLPTSLHGGSSLKVVPLTRDAFNDFDPLVDAVAFDKGEITIDLTREASISLNDENYSFDPGINDVPLAVGLFLICRGMAEFKEIRGNKLIF</sequence>
<reference evidence="15 16" key="1">
    <citation type="submission" date="2016-05" db="EMBL/GenBank/DDBJ databases">
        <title>Microbial consortia oxidize butane by reversing methanogenesis.</title>
        <authorList>
            <person name="Laso-Perez R."/>
            <person name="Richter M."/>
            <person name="Wegener G."/>
            <person name="Musat F."/>
        </authorList>
    </citation>
    <scope>NUCLEOTIDE SEQUENCE [LARGE SCALE GENOMIC DNA]</scope>
    <source>
        <strain evidence="15">BOX1</strain>
    </source>
</reference>
<accession>A0A1F2P605</accession>
<dbReference type="GO" id="GO:0006269">
    <property type="term" value="P:DNA replication, synthesis of primer"/>
    <property type="evidence" value="ECO:0007669"/>
    <property type="project" value="UniProtKB-UniRule"/>
</dbReference>
<dbReference type="InterPro" id="IPR002755">
    <property type="entry name" value="DNA_primase_S"/>
</dbReference>
<dbReference type="Gene3D" id="3.90.920.10">
    <property type="entry name" value="DNA primase, PRIM domain"/>
    <property type="match status" value="1"/>
</dbReference>
<comment type="caution">
    <text evidence="15">The sequence shown here is derived from an EMBL/GenBank/DDBJ whole genome shotgun (WGS) entry which is preliminary data.</text>
</comment>
<dbReference type="EC" id="2.7.7.-" evidence="11"/>
<gene>
    <name evidence="11 14" type="primary">priS</name>
    <name evidence="14" type="ORF">ENI32_00950</name>
    <name evidence="15" type="ORF">SBU_001013</name>
</gene>
<keyword evidence="5 11" id="KW-0548">Nucleotidyltransferase</keyword>
<feature type="active site" evidence="11">
    <location>
        <position position="97"/>
    </location>
</feature>
<comment type="function">
    <text evidence="11">Catalytic subunit of DNA primase, an RNA polymerase that catalyzes the synthesis of short RNA molecules used as primers for DNA polymerase during DNA replication. The small subunit contains the primase catalytic core and has DNA synthesis activity on its own. Binding to the large subunit stabilizes and modulates the activity, increasing the rate of DNA synthesis while decreasing the length of the DNA fragments, and conferring RNA synthesis capability. The DNA polymerase activity may enable DNA primase to also catalyze primer extension after primer synthesis. May also play a role in DNA repair.</text>
</comment>
<evidence type="ECO:0000256" key="7">
    <source>
        <dbReference type="ARBA" id="ARBA00022723"/>
    </source>
</evidence>
<keyword evidence="10 11" id="KW-0464">Manganese</keyword>
<organism evidence="15 16">
    <name type="scientific">Candidatus Syntropharchaeum butanivorans</name>
    <dbReference type="NCBI Taxonomy" id="1839936"/>
    <lineage>
        <taxon>Archaea</taxon>
        <taxon>Methanobacteriati</taxon>
        <taxon>Methanobacteriota</taxon>
        <taxon>Stenosarchaea group</taxon>
        <taxon>Methanomicrobia</taxon>
        <taxon>Methanosarcinales</taxon>
        <taxon>ANME-2 cluster</taxon>
        <taxon>Candidatus Syntropharchaeum</taxon>
    </lineage>
</organism>
<name>A0A1F2P605_9EURY</name>